<evidence type="ECO:0000313" key="3">
    <source>
        <dbReference type="EMBL" id="KAJ8396852.1"/>
    </source>
</evidence>
<proteinExistence type="predicted"/>
<dbReference type="Pfam" id="PF00069">
    <property type="entry name" value="Pkinase"/>
    <property type="match status" value="1"/>
</dbReference>
<feature type="domain" description="Protein kinase" evidence="2">
    <location>
        <begin position="537"/>
        <end position="806"/>
    </location>
</feature>
<feature type="region of interest" description="Disordered" evidence="1">
    <location>
        <begin position="286"/>
        <end position="361"/>
    </location>
</feature>
<dbReference type="GO" id="GO:0005524">
    <property type="term" value="F:ATP binding"/>
    <property type="evidence" value="ECO:0007669"/>
    <property type="project" value="InterPro"/>
</dbReference>
<organism evidence="3 4">
    <name type="scientific">Aldrovandia affinis</name>
    <dbReference type="NCBI Taxonomy" id="143900"/>
    <lineage>
        <taxon>Eukaryota</taxon>
        <taxon>Metazoa</taxon>
        <taxon>Chordata</taxon>
        <taxon>Craniata</taxon>
        <taxon>Vertebrata</taxon>
        <taxon>Euteleostomi</taxon>
        <taxon>Actinopterygii</taxon>
        <taxon>Neopterygii</taxon>
        <taxon>Teleostei</taxon>
        <taxon>Notacanthiformes</taxon>
        <taxon>Halosauridae</taxon>
        <taxon>Aldrovandia</taxon>
    </lineage>
</organism>
<feature type="compositionally biased region" description="Basic and acidic residues" evidence="1">
    <location>
        <begin position="589"/>
        <end position="598"/>
    </location>
</feature>
<accession>A0AAD7WH70</accession>
<dbReference type="PROSITE" id="PS50011">
    <property type="entry name" value="PROTEIN_KINASE_DOM"/>
    <property type="match status" value="1"/>
</dbReference>
<feature type="region of interest" description="Disordered" evidence="1">
    <location>
        <begin position="573"/>
        <end position="602"/>
    </location>
</feature>
<dbReference type="Gene3D" id="1.20.58.80">
    <property type="entry name" value="Phosphotransferase system, lactose/cellobiose-type IIA subunit"/>
    <property type="match status" value="1"/>
</dbReference>
<protein>
    <recommendedName>
        <fullName evidence="2">Protein kinase domain-containing protein</fullName>
    </recommendedName>
</protein>
<sequence>MAKRDYLVDAAKQIRMALDREVNEDYEAAFNYYKNGVDLLLNGVQVDPNKERREAVKRKTTQYLKRAEEIFNSHLQGSLGSATSQSGGYSSLRFRPIRNLSSPVEDLKMCKVIGVIDKVLTVQSLISKETFVVKSLPKSSWESRDQPTIIPQGVPFMVKLLRYYVSEDTVYLHLEHVQGGRLLSKLHKSRNGKVKEHPECCSPSHGKIRLKTSYTTPTIHLDYQQSDGGGGGAVHQREDGEGRRDCVESPDTDSPASWDEAQHRLESCRTHSYCEETGCLHIARARPQHPGAQPGQEPGQLGLDHLSRADPPRDTHPLSETQETPILQPPCCITGGTRGPPKPEPPKPERDISAQGVKEVTSDSDFDAAWKWNSVDPPRDCESFTRDVSSNLGSDIAGDNGVPQTTLVSFVGNAGSKKDSSQGLTVHSGKNCTVPATLHLTFTDQIPDSCVVAEQATEDTDRSTNKKSDNTTGLVLTMHQIRKGGEMETAEETKGNPGTMVTAERPQSVGALTSCVGPTETATGTPSGNSQSPGIPLRYHVELQHGTPAGISLDTMEAGVPKVPAARDRRAEGWETLSPLNRDVSQSKAKGESQKDLHPATSAAASLQCETMMTPDEPAVDQAIDVDGWCLLPRFPSGKPTGRARLDCWGLPEREVRLWGAQILLSLESLHQQGILCRDLNPKNILLDSSGKACLTYFGQWTEVQSEISTKAMEQMYCAPEVGGVSELTEACDWWSLGALLYELLTGMPIWQCHPAGVLPHTQLLIPDDLSTAAASLLAELLQFDAGYRLGSGGGGVSDIKCHPFFNSVPWHTLGS</sequence>
<dbReference type="InterPro" id="IPR000719">
    <property type="entry name" value="Prot_kinase_dom"/>
</dbReference>
<dbReference type="SUPFAM" id="SSF116846">
    <property type="entry name" value="MIT domain"/>
    <property type="match status" value="1"/>
</dbReference>
<dbReference type="PANTHER" id="PTHR15508">
    <property type="entry name" value="RIBOSOMAL PROTEIN S6 KINASE"/>
    <property type="match status" value="1"/>
</dbReference>
<evidence type="ECO:0000313" key="4">
    <source>
        <dbReference type="Proteomes" id="UP001221898"/>
    </source>
</evidence>
<dbReference type="Pfam" id="PF04212">
    <property type="entry name" value="MIT"/>
    <property type="match status" value="1"/>
</dbReference>
<dbReference type="SMART" id="SM00220">
    <property type="entry name" value="S_TKc"/>
    <property type="match status" value="1"/>
</dbReference>
<dbReference type="SUPFAM" id="SSF56112">
    <property type="entry name" value="Protein kinase-like (PK-like)"/>
    <property type="match status" value="1"/>
</dbReference>
<name>A0AAD7WH70_9TELE</name>
<evidence type="ECO:0000256" key="1">
    <source>
        <dbReference type="SAM" id="MobiDB-lite"/>
    </source>
</evidence>
<dbReference type="PANTHER" id="PTHR15508:SF4">
    <property type="entry name" value="RIBOSOMAL PROTEIN S6 KINASE-LIKE 1"/>
    <property type="match status" value="1"/>
</dbReference>
<gene>
    <name evidence="3" type="ORF">AAFF_G00011750</name>
</gene>
<dbReference type="InterPro" id="IPR051866">
    <property type="entry name" value="Intracell_Sig-Traffick_Protein"/>
</dbReference>
<dbReference type="InterPro" id="IPR036181">
    <property type="entry name" value="MIT_dom_sf"/>
</dbReference>
<reference evidence="3" key="1">
    <citation type="journal article" date="2023" name="Science">
        <title>Genome structures resolve the early diversification of teleost fishes.</title>
        <authorList>
            <person name="Parey E."/>
            <person name="Louis A."/>
            <person name="Montfort J."/>
            <person name="Bouchez O."/>
            <person name="Roques C."/>
            <person name="Iampietro C."/>
            <person name="Lluch J."/>
            <person name="Castinel A."/>
            <person name="Donnadieu C."/>
            <person name="Desvignes T."/>
            <person name="Floi Bucao C."/>
            <person name="Jouanno E."/>
            <person name="Wen M."/>
            <person name="Mejri S."/>
            <person name="Dirks R."/>
            <person name="Jansen H."/>
            <person name="Henkel C."/>
            <person name="Chen W.J."/>
            <person name="Zahm M."/>
            <person name="Cabau C."/>
            <person name="Klopp C."/>
            <person name="Thompson A.W."/>
            <person name="Robinson-Rechavi M."/>
            <person name="Braasch I."/>
            <person name="Lecointre G."/>
            <person name="Bobe J."/>
            <person name="Postlethwait J.H."/>
            <person name="Berthelot C."/>
            <person name="Roest Crollius H."/>
            <person name="Guiguen Y."/>
        </authorList>
    </citation>
    <scope>NUCLEOTIDE SEQUENCE</scope>
    <source>
        <strain evidence="3">NC1722</strain>
    </source>
</reference>
<dbReference type="Gene3D" id="1.10.510.10">
    <property type="entry name" value="Transferase(Phosphotransferase) domain 1"/>
    <property type="match status" value="1"/>
</dbReference>
<feature type="region of interest" description="Disordered" evidence="1">
    <location>
        <begin position="222"/>
        <end position="259"/>
    </location>
</feature>
<dbReference type="InterPro" id="IPR011009">
    <property type="entry name" value="Kinase-like_dom_sf"/>
</dbReference>
<dbReference type="SMART" id="SM00745">
    <property type="entry name" value="MIT"/>
    <property type="match status" value="1"/>
</dbReference>
<dbReference type="Proteomes" id="UP001221898">
    <property type="component" value="Unassembled WGS sequence"/>
</dbReference>
<evidence type="ECO:0000259" key="2">
    <source>
        <dbReference type="PROSITE" id="PS50011"/>
    </source>
</evidence>
<feature type="compositionally biased region" description="Basic and acidic residues" evidence="1">
    <location>
        <begin position="305"/>
        <end position="317"/>
    </location>
</feature>
<dbReference type="InterPro" id="IPR007330">
    <property type="entry name" value="MIT_dom"/>
</dbReference>
<dbReference type="AlphaFoldDB" id="A0AAD7WH70"/>
<comment type="caution">
    <text evidence="3">The sequence shown here is derived from an EMBL/GenBank/DDBJ whole genome shotgun (WGS) entry which is preliminary data.</text>
</comment>
<feature type="compositionally biased region" description="Basic and acidic residues" evidence="1">
    <location>
        <begin position="235"/>
        <end position="247"/>
    </location>
</feature>
<dbReference type="CDD" id="cd02677">
    <property type="entry name" value="MIT_SNX15"/>
    <property type="match status" value="1"/>
</dbReference>
<keyword evidence="4" id="KW-1185">Reference proteome</keyword>
<dbReference type="EMBL" id="JAINUG010000102">
    <property type="protein sequence ID" value="KAJ8396852.1"/>
    <property type="molecule type" value="Genomic_DNA"/>
</dbReference>
<dbReference type="GO" id="GO:0004672">
    <property type="term" value="F:protein kinase activity"/>
    <property type="evidence" value="ECO:0007669"/>
    <property type="project" value="InterPro"/>
</dbReference>